<comment type="function">
    <text evidence="19">Plays a major role in the induction and maintenance of cellular transformation. Acts mainly as an oncoprotein by stimulating the destruction of many host cell key regulatory proteins. E6 associates with host UBE3A/E6-AP ubiquitin-protein ligase, and inactivates tumor suppressors TP53 and TP73 by targeting them to the 26S proteasome for degradation. In turn, DNA damage and chromosomal instabilities increase and lead to cell proliferation and cancer development. The complex E6/E6AP targets several other substrates to degradation via the proteasome including host DLG1 or NFX-91, a repressor of human telomerase reverse transcriptase (hTERT). The resulting increased expression of hTERT prevents the shortening of telomere length leading to cell immortalization. Other cellular targets including BAK1, Fas-associated death domain-containing protein (FADD) and procaspase 8, are degraded by E6/E6AP causing inhibition of apoptosis. E6 also inhibits immune response by interacting with host IRF3 and TYK2. These interactions prevent IRF3 transcriptional activities and inhibit TYK2-mediated JAK-STAT activation by interferon alpha resulting in inhibition of the interferon signaling pathway.</text>
</comment>
<keyword evidence="4 19" id="KW-1048">Host nucleus</keyword>
<evidence type="ECO:0000256" key="1">
    <source>
        <dbReference type="ARBA" id="ARBA00006346"/>
    </source>
</evidence>
<proteinExistence type="inferred from homology"/>
<keyword evidence="3 19" id="KW-0244">Early protein</keyword>
<dbReference type="EMBL" id="MT217262">
    <property type="protein sequence ID" value="QJD32391.1"/>
    <property type="molecule type" value="Genomic_DNA"/>
</dbReference>
<sequence length="149" mass="18029">MFQDPAERPYKLHDLCNEVEESIHEICLNCVYCKQELQRSEVYDFACYDLCIVYREGQPYGVCMKCLKFYSKISEYRRYRYSVYGETLEKQCNKQLCHLLIRCITCQKPLCPVEKQRHLEEKKRFHNIAGRWTGRCMSCWKPTRRETEV</sequence>
<evidence type="ECO:0000256" key="12">
    <source>
        <dbReference type="ARBA" id="ARBA00023125"/>
    </source>
</evidence>
<evidence type="ECO:0000256" key="2">
    <source>
        <dbReference type="ARBA" id="ARBA00022482"/>
    </source>
</evidence>
<evidence type="ECO:0000256" key="17">
    <source>
        <dbReference type="ARBA" id="ARBA00023323"/>
    </source>
</evidence>
<keyword evidence="8 19" id="KW-0863">Zinc-finger</keyword>
<dbReference type="GO" id="GO:0006355">
    <property type="term" value="P:regulation of DNA-templated transcription"/>
    <property type="evidence" value="ECO:0007669"/>
    <property type="project" value="UniProtKB-UniRule"/>
</dbReference>
<dbReference type="HAMAP" id="MF_04006">
    <property type="entry name" value="HPV_E6"/>
    <property type="match status" value="1"/>
</dbReference>
<evidence type="ECO:0000256" key="14">
    <source>
        <dbReference type="ARBA" id="ARBA00023163"/>
    </source>
</evidence>
<evidence type="ECO:0000256" key="19">
    <source>
        <dbReference type="HAMAP-Rule" id="MF_04006"/>
    </source>
</evidence>
<dbReference type="GO" id="GO:0003677">
    <property type="term" value="F:DNA binding"/>
    <property type="evidence" value="ECO:0007669"/>
    <property type="project" value="UniProtKB-UniRule"/>
</dbReference>
<dbReference type="GO" id="GO:0008270">
    <property type="term" value="F:zinc ion binding"/>
    <property type="evidence" value="ECO:0007669"/>
    <property type="project" value="UniProtKB-KW"/>
</dbReference>
<keyword evidence="11 19" id="KW-0805">Transcription regulation</keyword>
<keyword evidence="7 19" id="KW-0479">Metal-binding</keyword>
<protein>
    <recommendedName>
        <fullName evidence="19 20">Protein E6</fullName>
    </recommendedName>
</protein>
<evidence type="ECO:0000313" key="21">
    <source>
        <dbReference type="EMBL" id="QJD32391.1"/>
    </source>
</evidence>
<dbReference type="GO" id="GO:0006351">
    <property type="term" value="P:DNA-templated transcription"/>
    <property type="evidence" value="ECO:0007669"/>
    <property type="project" value="UniProtKB-UniRule"/>
</dbReference>
<evidence type="ECO:0000256" key="18">
    <source>
        <dbReference type="ARBA" id="ARBA00065188"/>
    </source>
</evidence>
<dbReference type="GO" id="GO:0052150">
    <property type="term" value="P:symbiont-mediated perturbation of host apoptosis"/>
    <property type="evidence" value="ECO:0007669"/>
    <property type="project" value="UniProtKB-KW"/>
</dbReference>
<dbReference type="EMBL" id="MT217419">
    <property type="protein sequence ID" value="QJD33627.1"/>
    <property type="molecule type" value="Genomic_DNA"/>
</dbReference>
<dbReference type="Gene3D" id="3.30.240.40">
    <property type="entry name" value="E6 early regulatory protein"/>
    <property type="match status" value="2"/>
</dbReference>
<dbReference type="GO" id="GO:0039502">
    <property type="term" value="P:symbiont-mediated suppression of host type I interferon-mediated signaling pathway"/>
    <property type="evidence" value="ECO:0007669"/>
    <property type="project" value="UniProtKB-UniRule"/>
</dbReference>
<comment type="miscellaneous">
    <text evidence="19">Belongs to the high risk human alphapapillomavirus family. The cancer-causing human papillomavirus E6 protein has a unique carboxy terminal PDZ domain containing substrate.</text>
</comment>
<organism evidence="21">
    <name type="scientific">Human papillomavirus 35</name>
    <dbReference type="NCBI Taxonomy" id="10587"/>
    <lineage>
        <taxon>Viruses</taxon>
        <taxon>Monodnaviria</taxon>
        <taxon>Shotokuvirae</taxon>
        <taxon>Cossaviricota</taxon>
        <taxon>Papovaviricetes</taxon>
        <taxon>Zurhausenvirales</taxon>
        <taxon>Papillomaviridae</taxon>
        <taxon>Firstpapillomavirinae</taxon>
        <taxon>Alphapapillomavirus</taxon>
        <taxon>Alphapapillomavirus 9</taxon>
    </lineage>
</organism>
<evidence type="ECO:0000256" key="20">
    <source>
        <dbReference type="RuleBase" id="RU363123"/>
    </source>
</evidence>
<dbReference type="GO" id="GO:0039548">
    <property type="term" value="P:symbiont-mediated suppression of host cytoplasmic pattern recognition receptor signaling pathway via inhibition of IRF3 activity"/>
    <property type="evidence" value="ECO:0007669"/>
    <property type="project" value="UniProtKB-UniRule"/>
</dbReference>
<evidence type="ECO:0000256" key="3">
    <source>
        <dbReference type="ARBA" id="ARBA00022518"/>
    </source>
</evidence>
<evidence type="ECO:0000256" key="7">
    <source>
        <dbReference type="ARBA" id="ARBA00022723"/>
    </source>
</evidence>
<evidence type="ECO:0000256" key="16">
    <source>
        <dbReference type="ARBA" id="ARBA00023280"/>
    </source>
</evidence>
<feature type="zinc finger region" evidence="19">
    <location>
        <begin position="30"/>
        <end position="66"/>
    </location>
</feature>
<keyword evidence="13 19" id="KW-0010">Activator</keyword>
<keyword evidence="2 19" id="KW-1113">Inhibition of host RLR pathway by virus</keyword>
<evidence type="ECO:0000256" key="4">
    <source>
        <dbReference type="ARBA" id="ARBA00022562"/>
    </source>
</evidence>
<organismHost>
    <name type="scientific">Homo sapiens</name>
    <name type="common">Human</name>
    <dbReference type="NCBI Taxonomy" id="9606"/>
</organismHost>
<comment type="similarity">
    <text evidence="1 20">Belongs to the papillomaviridae E6 protein family.</text>
</comment>
<evidence type="ECO:0000256" key="11">
    <source>
        <dbReference type="ARBA" id="ARBA00023015"/>
    </source>
</evidence>
<keyword evidence="16 19" id="KW-0899">Viral immunoevasion</keyword>
<evidence type="ECO:0000256" key="5">
    <source>
        <dbReference type="ARBA" id="ARBA00022581"/>
    </source>
</evidence>
<evidence type="ECO:0000313" key="22">
    <source>
        <dbReference type="EMBL" id="QJD33627.1"/>
    </source>
</evidence>
<dbReference type="FunFam" id="3.30.240.40:FF:000001">
    <property type="entry name" value="Protein E6"/>
    <property type="match status" value="1"/>
</dbReference>
<keyword evidence="14 19" id="KW-0804">Transcription</keyword>
<keyword evidence="10 19" id="KW-1092">Inhibition of host IRF3 by virus</keyword>
<keyword evidence="9 19" id="KW-0862">Zinc</keyword>
<name>A0A6M3S2D1_HPV35</name>
<evidence type="ECO:0000256" key="8">
    <source>
        <dbReference type="ARBA" id="ARBA00022771"/>
    </source>
</evidence>
<dbReference type="FunFam" id="3.30.240.40:FF:000002">
    <property type="entry name" value="Protein E6"/>
    <property type="match status" value="1"/>
</dbReference>
<evidence type="ECO:0000256" key="10">
    <source>
        <dbReference type="ARBA" id="ARBA00022931"/>
    </source>
</evidence>
<keyword evidence="15 19" id="KW-1035">Host cytoplasm</keyword>
<dbReference type="GO" id="GO:0042025">
    <property type="term" value="C:host cell nucleus"/>
    <property type="evidence" value="ECO:0007669"/>
    <property type="project" value="UniProtKB-SubCell"/>
</dbReference>
<dbReference type="SUPFAM" id="SSF161229">
    <property type="entry name" value="E6 C-terminal domain-like"/>
    <property type="match status" value="2"/>
</dbReference>
<evidence type="ECO:0000256" key="9">
    <source>
        <dbReference type="ARBA" id="ARBA00022833"/>
    </source>
</evidence>
<evidence type="ECO:0000256" key="13">
    <source>
        <dbReference type="ARBA" id="ARBA00023159"/>
    </source>
</evidence>
<dbReference type="GO" id="GO:0039648">
    <property type="term" value="P:symbiont-mediated perturbation of host ubiquitin-like protein modification"/>
    <property type="evidence" value="ECO:0007669"/>
    <property type="project" value="UniProtKB-UniRule"/>
</dbReference>
<comment type="subcellular location">
    <subcellularLocation>
        <location evidence="19 20">Host cytoplasm</location>
    </subcellularLocation>
    <subcellularLocation>
        <location evidence="19 20">Host nucleus</location>
    </subcellularLocation>
</comment>
<accession>A0A6M3S2D1</accession>
<dbReference type="InterPro" id="IPR038575">
    <property type="entry name" value="E6_sf"/>
</dbReference>
<gene>
    <name evidence="19 21" type="primary">E6</name>
</gene>
<reference evidence="21" key="1">
    <citation type="submission" date="2020-03" db="EMBL/GenBank/DDBJ databases">
        <title>Association of HPV35 with cervical carcinogenesis among women of African ancestry: evidence of viral-host interaction with implications for disease intervention.</title>
        <authorList>
            <person name="Pinheiro M."/>
            <person name="Gage J."/>
            <person name="Clifford G.M."/>
            <person name="Demarco M."/>
            <person name="Cheung L.C."/>
            <person name="Chen Z."/>
            <person name="Yeager M."/>
            <person name="Cullen M."/>
            <person name="Boland J.F."/>
            <person name="Chen X."/>
            <person name="Raine-Bennett T."/>
            <person name="Steinberg M."/>
            <person name="Bass S."/>
            <person name="Befano B."/>
            <person name="Xiao Y."/>
            <person name="Tenet V."/>
            <person name="Walker J."/>
            <person name="Zuna R."/>
            <person name="Poitras N.E."/>
            <person name="Gold M.A."/>
            <person name="Dunn T."/>
            <person name="Yu K."/>
            <person name="Zhu B."/>
            <person name="Burdett L."/>
            <person name="Turan S."/>
            <person name="Lorey T."/>
            <person name="Castle P.E."/>
            <person name="Wentzensen N."/>
            <person name="Burk R.D."/>
            <person name="Schiffman M."/>
            <person name="Mirabello L."/>
        </authorList>
    </citation>
    <scope>NUCLEOTIDE SEQUENCE</scope>
    <source>
        <strain evidence="22">IARC1180437IN</strain>
        <strain evidence="21">IARC365412BH</strain>
    </source>
</reference>
<comment type="subunit">
    <text evidence="18 19">Forms homodimers. Interacts with ubiquitin-protein ligase UBE3A/E6-AP and thus forms a complex with human TP53. Interacts with human NFX1 and MAGI3. Interacts with human IRF3; this interaction inhibits the establishment of antiviral state. Interacts with human TYK2; this interaction inhibits JAK-STAT activation by interferon alpha. Interacts with host DLG1; this interaction leads to the proteasomal degradation of DLG1.</text>
</comment>
<keyword evidence="5 19" id="KW-0945">Host-virus interaction</keyword>
<dbReference type="Pfam" id="PF00518">
    <property type="entry name" value="E6"/>
    <property type="match status" value="1"/>
</dbReference>
<dbReference type="InterPro" id="IPR001334">
    <property type="entry name" value="E6"/>
</dbReference>
<keyword evidence="12 19" id="KW-0238">DNA-binding</keyword>
<evidence type="ECO:0000256" key="15">
    <source>
        <dbReference type="ARBA" id="ARBA00023200"/>
    </source>
</evidence>
<dbReference type="GO" id="GO:0030165">
    <property type="term" value="F:PDZ domain binding"/>
    <property type="evidence" value="ECO:0007669"/>
    <property type="project" value="UniProtKB-UniRule"/>
</dbReference>
<keyword evidence="6 19" id="KW-1090">Inhibition of host innate immune response by virus</keyword>
<evidence type="ECO:0000256" key="6">
    <source>
        <dbReference type="ARBA" id="ARBA00022632"/>
    </source>
</evidence>
<feature type="zinc finger region" evidence="19">
    <location>
        <begin position="103"/>
        <end position="139"/>
    </location>
</feature>
<feature type="short sequence motif" description="PDZ-binding domain" evidence="19">
    <location>
        <begin position="147"/>
        <end position="149"/>
    </location>
</feature>
<dbReference type="GO" id="GO:0030430">
    <property type="term" value="C:host cell cytoplasm"/>
    <property type="evidence" value="ECO:0007669"/>
    <property type="project" value="UniProtKB-SubCell"/>
</dbReference>
<keyword evidence="17 19" id="KW-1119">Modulation of host cell apoptosis by virus</keyword>